<dbReference type="CDD" id="cd02846">
    <property type="entry name" value="PAZ_argonaute_like"/>
    <property type="match status" value="1"/>
</dbReference>
<feature type="domain" description="PAZ" evidence="2">
    <location>
        <begin position="292"/>
        <end position="388"/>
    </location>
</feature>
<evidence type="ECO:0000256" key="1">
    <source>
        <dbReference type="SAM" id="MobiDB-lite"/>
    </source>
</evidence>
<reference evidence="3" key="2">
    <citation type="submission" date="2013-10" db="EMBL/GenBank/DDBJ databases">
        <authorList>
            <person name="Aslett M."/>
        </authorList>
    </citation>
    <scope>NUCLEOTIDE SEQUENCE [LARGE SCALE GENOMIC DNA]</scope>
    <source>
        <strain evidence="3">Houghton</strain>
    </source>
</reference>
<dbReference type="RefSeq" id="XP_013350280.1">
    <property type="nucleotide sequence ID" value="XM_013494826.1"/>
</dbReference>
<evidence type="ECO:0000313" key="3">
    <source>
        <dbReference type="EMBL" id="CDJ27702.1"/>
    </source>
</evidence>
<name>U6JUF6_9EIME</name>
<evidence type="ECO:0000259" key="2">
    <source>
        <dbReference type="PROSITE" id="PS50821"/>
    </source>
</evidence>
<dbReference type="InterPro" id="IPR003165">
    <property type="entry name" value="Piwi"/>
</dbReference>
<evidence type="ECO:0000313" key="4">
    <source>
        <dbReference type="Proteomes" id="UP000030744"/>
    </source>
</evidence>
<dbReference type="InterPro" id="IPR036397">
    <property type="entry name" value="RNaseH_sf"/>
</dbReference>
<dbReference type="SMART" id="SM00950">
    <property type="entry name" value="Piwi"/>
    <property type="match status" value="1"/>
</dbReference>
<dbReference type="PANTHER" id="PTHR22891">
    <property type="entry name" value="EUKARYOTIC TRANSLATION INITIATION FACTOR 2C"/>
    <property type="match status" value="1"/>
</dbReference>
<dbReference type="AlphaFoldDB" id="U6JUF6"/>
<dbReference type="SUPFAM" id="SSF101690">
    <property type="entry name" value="PAZ domain"/>
    <property type="match status" value="1"/>
</dbReference>
<dbReference type="EMBL" id="HG680078">
    <property type="protein sequence ID" value="CDJ27702.1"/>
    <property type="molecule type" value="Genomic_DNA"/>
</dbReference>
<dbReference type="InterPro" id="IPR036085">
    <property type="entry name" value="PAZ_dom_sf"/>
</dbReference>
<feature type="region of interest" description="Disordered" evidence="1">
    <location>
        <begin position="1"/>
        <end position="81"/>
    </location>
</feature>
<gene>
    <name evidence="3" type="ORF">EMH_0010570</name>
</gene>
<feature type="compositionally biased region" description="Basic and acidic residues" evidence="1">
    <location>
        <begin position="1"/>
        <end position="49"/>
    </location>
</feature>
<dbReference type="Gene3D" id="2.170.260.10">
    <property type="entry name" value="paz domain"/>
    <property type="match status" value="1"/>
</dbReference>
<accession>U6JUF6</accession>
<dbReference type="InterPro" id="IPR003100">
    <property type="entry name" value="PAZ_dom"/>
</dbReference>
<dbReference type="Proteomes" id="UP000030744">
    <property type="component" value="Unassembled WGS sequence"/>
</dbReference>
<organism evidence="3 4">
    <name type="scientific">Eimeria mitis</name>
    <dbReference type="NCBI Taxonomy" id="44415"/>
    <lineage>
        <taxon>Eukaryota</taxon>
        <taxon>Sar</taxon>
        <taxon>Alveolata</taxon>
        <taxon>Apicomplexa</taxon>
        <taxon>Conoidasida</taxon>
        <taxon>Coccidia</taxon>
        <taxon>Eucoccidiorida</taxon>
        <taxon>Eimeriorina</taxon>
        <taxon>Eimeriidae</taxon>
        <taxon>Eimeria</taxon>
    </lineage>
</organism>
<dbReference type="SUPFAM" id="SSF53098">
    <property type="entry name" value="Ribonuclease H-like"/>
    <property type="match status" value="2"/>
</dbReference>
<proteinExistence type="predicted"/>
<keyword evidence="4" id="KW-1185">Reference proteome</keyword>
<dbReference type="InterPro" id="IPR012337">
    <property type="entry name" value="RNaseH-like_sf"/>
</dbReference>
<dbReference type="GO" id="GO:0003723">
    <property type="term" value="F:RNA binding"/>
    <property type="evidence" value="ECO:0007669"/>
    <property type="project" value="InterPro"/>
</dbReference>
<feature type="region of interest" description="Disordered" evidence="1">
    <location>
        <begin position="1137"/>
        <end position="1199"/>
    </location>
</feature>
<dbReference type="PROSITE" id="PS50821">
    <property type="entry name" value="PAZ"/>
    <property type="match status" value="1"/>
</dbReference>
<dbReference type="VEuPathDB" id="ToxoDB:EMH_0010570"/>
<dbReference type="Gene3D" id="3.30.420.10">
    <property type="entry name" value="Ribonuclease H-like superfamily/Ribonuclease H"/>
    <property type="match status" value="2"/>
</dbReference>
<dbReference type="Pfam" id="PF02170">
    <property type="entry name" value="PAZ"/>
    <property type="match status" value="1"/>
</dbReference>
<sequence length="1223" mass="138269">MSERGEGGGRWDPRSGSRPGHEGQRERGERREEREGRRHGEGRREEGRRRQPSGPSWGGEGRSPGLRGRGRGFRPSPRLRPLTESLERALEPTSQRQGQVLCNAWTMRLEEGLQAWGYPLSIRERGTERPVEERKERRKILAQLLKALTGIQESPERQRPRRVVSRGAQHSELLRWIIVYSERIRELIRDEPTREVAVRDGDAPPKVYTVTFGEERELSGANWRFYFVAAMMITLEAANYQRALGQSQYIRLDPRTLKSDMELYGVDATLIQSDNAWLLKVTRHDRKLEAGTLEDHLRQMDYQQAQLTYRNRLCVTVHKGNLYRIVNITDTTADRTTFEKGGATITVAQYFKDAYNENVDGKQVITAKEARGGSRLCYLPANLLRVIAQVPQPVEGSRAMLRPKSAQETLLECTELVKDILRTPAVREQMAELKVHIGDNGGLPIDVHKDITSLRKVMGDELRYGEPRISWGPEKKEEQQDTFVELTSDFRARLCQHLVLRHKVPLNSNWMLVVCTGRREHGGSRAVESIKNTIELTRQRIRHRGQLTVDMDAPAFCEHFIRSEADWKRGRVERTKRSLRDLFIRQRHGLRGAIILLAYDSDDTNNRVRVAAKQVSVQQDFPIQCCKLQTLQAFKSKPEDKSMNMWWNVYLQFQTKITDDALRAGIPWAADQLLAPIREGVRPPQVSEVVRVIGIAVNSFGPSSARCGVVGIVGGRNAGHTQFVSHIGASAPANYRAGVIKDMEKHFKLFWEKLTFEESTKPQKHAPVHLLIYRSAPSGSSQIKEVLAQEVTAIKKVLAADLGNFEFSPETSELIVEHPMATAFPDAEFAIVLTVCPAAEMRRSAGKAEEITQHVRPRHETLTCQGATIGSEGRRTLRFKLQEGKEPLLQAMAILVSEFDVPEPEEFQVEEGEEGKRITLPDDHPILVYAKSNSRWLKNIELQFTSTADGPLNGFKGVIVPVHGEIYADVNIQEDESSPEAESSIGDTIYLRQAAISQLVQKVFINVLVNPHRPANPMKFFMKGREGVQGLPVGAYIDSGPIIPVAPNTETPEEKFLIGTADPTRGSPSASEFHVAQNESDWSKHYLAVVSYKLCHMYYNWAGTVKHPHLLQMALAIVRQHAIYIGSESGFGLESEFTLEQQPEEETAKERPASPELGEEPEIRERVQKRRQEAGQEAPAAMRVQRETEEDAEERNAGLENLKELKEALENRDSILMTTAFML</sequence>
<protein>
    <recommendedName>
        <fullName evidence="2">PAZ domain-containing protein</fullName>
    </recommendedName>
</protein>
<feature type="compositionally biased region" description="Basic and acidic residues" evidence="1">
    <location>
        <begin position="1161"/>
        <end position="1174"/>
    </location>
</feature>
<dbReference type="GeneID" id="25376028"/>
<dbReference type="SMART" id="SM00949">
    <property type="entry name" value="PAZ"/>
    <property type="match status" value="1"/>
</dbReference>
<dbReference type="OrthoDB" id="445936at2759"/>
<reference evidence="3" key="1">
    <citation type="submission" date="2013-10" db="EMBL/GenBank/DDBJ databases">
        <title>Genomic analysis of the causative agents of coccidiosis in chickens.</title>
        <authorList>
            <person name="Reid A.J."/>
            <person name="Blake D."/>
            <person name="Billington K."/>
            <person name="Browne H."/>
            <person name="Dunn M."/>
            <person name="Hung S."/>
            <person name="Kawahara F."/>
            <person name="Miranda-Saavedra D."/>
            <person name="Mourier T."/>
            <person name="Nagra H."/>
            <person name="Otto T.D."/>
            <person name="Rawlings N."/>
            <person name="Sanchez A."/>
            <person name="Sanders M."/>
            <person name="Subramaniam C."/>
            <person name="Tay Y."/>
            <person name="Dear P."/>
            <person name="Doerig C."/>
            <person name="Gruber A."/>
            <person name="Parkinson J."/>
            <person name="Shirley M."/>
            <person name="Wan K.L."/>
            <person name="Berriman M."/>
            <person name="Tomley F."/>
            <person name="Pain A."/>
        </authorList>
    </citation>
    <scope>NUCLEOTIDE SEQUENCE [LARGE SCALE GENOMIC DNA]</scope>
    <source>
        <strain evidence="3">Houghton</strain>
    </source>
</reference>